<accession>A0AAF0F0Q4</accession>
<dbReference type="InterPro" id="IPR014752">
    <property type="entry name" value="Arrestin-like_C"/>
</dbReference>
<feature type="compositionally biased region" description="Low complexity" evidence="1">
    <location>
        <begin position="646"/>
        <end position="663"/>
    </location>
</feature>
<sequence>MSRNDQWLLQQPQHQAAVLTDPMSRTFSHAGKAGASDAASVRAASIYSSSSADARSVNYIPPPSAYHPRPATRKANGPALKTVHTYTGASGKLLVQLHTPPQALPTYMGGSKSRGRGAVVGRVVLHCTDKDKASEVRIKLKAVVSVHVPKSSQATDGDMTTFSGLTPSSVSTSTREQVLLQLDHRLRAADAMFRVSDKSAAQANATGKLDRNGLYEWNFTFDIPEQGSGKSTLPVVFPGVGAHYPSSYVLESDINRGKAKEEWASVKWYIKMTVERPGLFRSNDRLLVPFIYLPPPPEKISSTLIRRQALSMQIQRVVRAAHGPVVLPPGLAEPAGKWHTEYFQLSQSSLGQPAKRSFVDKLFGANKPKDERWAISLPSAPLAVFPLRATIPFVLTLVHSAGMPLVVHPHVFLVQKVHLRARSNAAHTQYISHAKVLASPATKSGMQQWFGWVQFPSWCSPSFDTPLLSLEYFLQVKPLNTAMASVLTTIPVGLYCAPPRLAQARENAHAQGQLPAARPVPAPPASSRPPSVMSMPMAPVRRPVDAMSVHSVQTLPQSSPPSSRRTSIASAGRVAGRPMPPPMPMDPHAAGVAGIGRAHLPGADPSAAPPPHPALPDPGALHNPYDDSTPAPAPAPAPATPPRPTQPAAAPQPAEASMPQPAAYAESLAPPPDDAPHDAGPLTAEQEQAWTMDILANAYDDDGAGAFELPPSYFEATGIEDHDE</sequence>
<dbReference type="EMBL" id="CP119958">
    <property type="protein sequence ID" value="WFD37894.1"/>
    <property type="molecule type" value="Genomic_DNA"/>
</dbReference>
<dbReference type="PANTHER" id="PTHR45725:SF1">
    <property type="entry name" value="DISHEVELLED ASSOCIATED ACTIVATOR OF MORPHOGENESIS, ISOFORM D"/>
    <property type="match status" value="1"/>
</dbReference>
<evidence type="ECO:0000313" key="2">
    <source>
        <dbReference type="EMBL" id="WFD37894.1"/>
    </source>
</evidence>
<feature type="region of interest" description="Disordered" evidence="1">
    <location>
        <begin position="506"/>
        <end position="537"/>
    </location>
</feature>
<dbReference type="GeneID" id="85224490"/>
<proteinExistence type="predicted"/>
<organism evidence="2 3">
    <name type="scientific">Malassezia japonica</name>
    <dbReference type="NCBI Taxonomy" id="223818"/>
    <lineage>
        <taxon>Eukaryota</taxon>
        <taxon>Fungi</taxon>
        <taxon>Dikarya</taxon>
        <taxon>Basidiomycota</taxon>
        <taxon>Ustilaginomycotina</taxon>
        <taxon>Malasseziomycetes</taxon>
        <taxon>Malasseziales</taxon>
        <taxon>Malasseziaceae</taxon>
        <taxon>Malassezia</taxon>
    </lineage>
</organism>
<dbReference type="InterPro" id="IPR051425">
    <property type="entry name" value="Formin_Homology"/>
</dbReference>
<feature type="compositionally biased region" description="Pro residues" evidence="1">
    <location>
        <begin position="607"/>
        <end position="616"/>
    </location>
</feature>
<reference evidence="2" key="1">
    <citation type="submission" date="2023-03" db="EMBL/GenBank/DDBJ databases">
        <title>Mating type loci evolution in Malassezia.</title>
        <authorList>
            <person name="Coelho M.A."/>
        </authorList>
    </citation>
    <scope>NUCLEOTIDE SEQUENCE</scope>
    <source>
        <strain evidence="2">CBS 9431</strain>
    </source>
</reference>
<feature type="compositionally biased region" description="Pro residues" evidence="1">
    <location>
        <begin position="518"/>
        <end position="527"/>
    </location>
</feature>
<dbReference type="Gene3D" id="2.60.40.640">
    <property type="match status" value="1"/>
</dbReference>
<feature type="compositionally biased region" description="Low complexity" evidence="1">
    <location>
        <begin position="551"/>
        <end position="571"/>
    </location>
</feature>
<dbReference type="RefSeq" id="XP_060120791.1">
    <property type="nucleotide sequence ID" value="XM_060264808.1"/>
</dbReference>
<evidence type="ECO:0000256" key="1">
    <source>
        <dbReference type="SAM" id="MobiDB-lite"/>
    </source>
</evidence>
<dbReference type="Proteomes" id="UP001217754">
    <property type="component" value="Chromosome 1"/>
</dbReference>
<keyword evidence="3" id="KW-1185">Reference proteome</keyword>
<gene>
    <name evidence="2" type="ORF">MJAP1_000841</name>
</gene>
<feature type="region of interest" description="Disordered" evidence="1">
    <location>
        <begin position="550"/>
        <end position="688"/>
    </location>
</feature>
<protein>
    <submittedName>
        <fullName evidence="2">Uncharacterized protein</fullName>
    </submittedName>
</protein>
<feature type="compositionally biased region" description="Pro residues" evidence="1">
    <location>
        <begin position="631"/>
        <end position="645"/>
    </location>
</feature>
<dbReference type="PANTHER" id="PTHR45725">
    <property type="entry name" value="FORMIN HOMOLOGY 2 FAMILY MEMBER"/>
    <property type="match status" value="1"/>
</dbReference>
<feature type="compositionally biased region" description="Low complexity" evidence="1">
    <location>
        <begin position="528"/>
        <end position="537"/>
    </location>
</feature>
<dbReference type="AlphaFoldDB" id="A0AAF0F0Q4"/>
<evidence type="ECO:0000313" key="3">
    <source>
        <dbReference type="Proteomes" id="UP001217754"/>
    </source>
</evidence>
<name>A0AAF0F0Q4_9BASI</name>